<feature type="region of interest" description="Disordered" evidence="12">
    <location>
        <begin position="62"/>
        <end position="82"/>
    </location>
</feature>
<sequence>MLCVRTQASGVNTGYLVKPQSQPDFYRDVRRVACMTLGAPSATSFAVTIRDVGTDHANKTINTTHAVSQPRQHNDRPTQSLSRNTQYSIKMLLDEDPAALIAQCTSHFKIANDKTSLHRINESLSTLSEFRTQHLRSIQSSLSALNRTHQTLSANHNHTLSQHNPTNHAADILRLDTEKFKIAKQASDLEIEGERLQSDLGRLGNAASELEEEGIEGGVEPRAGEDATVLKLKLYRTLGIDVEADPTTGEYNKAIIRNATKGDVHVVNIDPKFSRHFYTNYFWRTM</sequence>
<evidence type="ECO:0000256" key="3">
    <source>
        <dbReference type="ARBA" id="ARBA00022454"/>
    </source>
</evidence>
<comment type="similarity">
    <text evidence="2 11">Belongs to the SPC24 family.</text>
</comment>
<keyword evidence="3 11" id="KW-0158">Chromosome</keyword>
<keyword evidence="10 11" id="KW-0137">Centromere</keyword>
<dbReference type="Pfam" id="PF08286">
    <property type="entry name" value="Spc24"/>
    <property type="match status" value="1"/>
</dbReference>
<organism evidence="13 14">
    <name type="scientific">Pyrenophora seminiperda CCB06</name>
    <dbReference type="NCBI Taxonomy" id="1302712"/>
    <lineage>
        <taxon>Eukaryota</taxon>
        <taxon>Fungi</taxon>
        <taxon>Dikarya</taxon>
        <taxon>Ascomycota</taxon>
        <taxon>Pezizomycotina</taxon>
        <taxon>Dothideomycetes</taxon>
        <taxon>Pleosporomycetidae</taxon>
        <taxon>Pleosporales</taxon>
        <taxon>Pleosporineae</taxon>
        <taxon>Pleosporaceae</taxon>
        <taxon>Pyrenophora</taxon>
    </lineage>
</organism>
<comment type="function">
    <text evidence="11">Acts as a component of the essential kinetochore-associated NDC80 complex, which is required for chromosome segregation and spindle checkpoint activity.</text>
</comment>
<evidence type="ECO:0000256" key="11">
    <source>
        <dbReference type="RuleBase" id="RU368011"/>
    </source>
</evidence>
<accession>A0A3M7M6U3</accession>
<dbReference type="PANTHER" id="PTHR22142:SF2">
    <property type="entry name" value="KINETOCHORE PROTEIN SPC24"/>
    <property type="match status" value="1"/>
</dbReference>
<dbReference type="Gene3D" id="3.30.160.430">
    <property type="match status" value="1"/>
</dbReference>
<evidence type="ECO:0000256" key="4">
    <source>
        <dbReference type="ARBA" id="ARBA00022618"/>
    </source>
</evidence>
<keyword evidence="9 11" id="KW-0131">Cell cycle</keyword>
<dbReference type="GO" id="GO:0008017">
    <property type="term" value="F:microtubule binding"/>
    <property type="evidence" value="ECO:0007669"/>
    <property type="project" value="TreeGrafter"/>
</dbReference>
<evidence type="ECO:0000313" key="13">
    <source>
        <dbReference type="EMBL" id="RMZ70124.1"/>
    </source>
</evidence>
<evidence type="ECO:0000256" key="12">
    <source>
        <dbReference type="SAM" id="MobiDB-lite"/>
    </source>
</evidence>
<keyword evidence="8 11" id="KW-0539">Nucleus</keyword>
<keyword evidence="4 11" id="KW-0132">Cell division</keyword>
<dbReference type="InterPro" id="IPR013252">
    <property type="entry name" value="Ndc80_Spc24"/>
</dbReference>
<keyword evidence="5 11" id="KW-0498">Mitosis</keyword>
<keyword evidence="7" id="KW-0175">Coiled coil</keyword>
<keyword evidence="6 11" id="KW-0995">Kinetochore</keyword>
<dbReference type="GO" id="GO:0051301">
    <property type="term" value="P:cell division"/>
    <property type="evidence" value="ECO:0007669"/>
    <property type="project" value="UniProtKB-UniRule"/>
</dbReference>
<evidence type="ECO:0000256" key="7">
    <source>
        <dbReference type="ARBA" id="ARBA00023054"/>
    </source>
</evidence>
<evidence type="ECO:0000313" key="14">
    <source>
        <dbReference type="Proteomes" id="UP000265663"/>
    </source>
</evidence>
<evidence type="ECO:0000256" key="8">
    <source>
        <dbReference type="ARBA" id="ARBA00023242"/>
    </source>
</evidence>
<protein>
    <recommendedName>
        <fullName evidence="11">Kinetochore protein Spc24</fullName>
    </recommendedName>
</protein>
<dbReference type="Proteomes" id="UP000265663">
    <property type="component" value="Unassembled WGS sequence"/>
</dbReference>
<dbReference type="SUPFAM" id="SSF143026">
    <property type="entry name" value="Kinetochore globular domain"/>
    <property type="match status" value="1"/>
</dbReference>
<proteinExistence type="inferred from homology"/>
<dbReference type="GO" id="GO:0005634">
    <property type="term" value="C:nucleus"/>
    <property type="evidence" value="ECO:0007669"/>
    <property type="project" value="UniProtKB-SubCell"/>
</dbReference>
<reference evidence="13 14" key="1">
    <citation type="journal article" date="2014" name="PLoS ONE">
        <title>De novo Genome Assembly of the Fungal Plant Pathogen Pyrenophora semeniperda.</title>
        <authorList>
            <person name="Soliai M.M."/>
            <person name="Meyer S.E."/>
            <person name="Udall J.A."/>
            <person name="Elzinga D.E."/>
            <person name="Hermansen R.A."/>
            <person name="Bodily P.M."/>
            <person name="Hart A.A."/>
            <person name="Coleman C.E."/>
        </authorList>
    </citation>
    <scope>NUCLEOTIDE SEQUENCE [LARGE SCALE GENOMIC DNA]</scope>
    <source>
        <strain evidence="13 14">CCB06</strain>
        <tissue evidence="13">Mycelium</tissue>
    </source>
</reference>
<name>A0A3M7M6U3_9PLEO</name>
<evidence type="ECO:0000256" key="6">
    <source>
        <dbReference type="ARBA" id="ARBA00022838"/>
    </source>
</evidence>
<evidence type="ECO:0000256" key="2">
    <source>
        <dbReference type="ARBA" id="ARBA00007804"/>
    </source>
</evidence>
<dbReference type="CDD" id="cd11565">
    <property type="entry name" value="RWD_Spc24"/>
    <property type="match status" value="1"/>
</dbReference>
<gene>
    <name evidence="13" type="ORF">GMOD_00000177</name>
</gene>
<dbReference type="AlphaFoldDB" id="A0A3M7M6U3"/>
<evidence type="ECO:0000256" key="5">
    <source>
        <dbReference type="ARBA" id="ARBA00022776"/>
    </source>
</evidence>
<comment type="subcellular location">
    <subcellularLocation>
        <location evidence="1">Cytoplasm</location>
        <location evidence="1">Cytoskeleton</location>
        <location evidence="1">Microtubule organizing center</location>
    </subcellularLocation>
    <subcellularLocation>
        <location evidence="11">Nucleus</location>
    </subcellularLocation>
    <subcellularLocation>
        <location evidence="11">Chromosome</location>
        <location evidence="11">Centromere</location>
        <location evidence="11">Kinetochore</location>
    </subcellularLocation>
</comment>
<evidence type="ECO:0000256" key="10">
    <source>
        <dbReference type="ARBA" id="ARBA00023328"/>
    </source>
</evidence>
<dbReference type="EMBL" id="KE747824">
    <property type="protein sequence ID" value="RMZ70124.1"/>
    <property type="molecule type" value="Genomic_DNA"/>
</dbReference>
<comment type="subunit">
    <text evidence="11">Component of the NDC80 complex.</text>
</comment>
<keyword evidence="14" id="KW-1185">Reference proteome</keyword>
<dbReference type="GO" id="GO:0031262">
    <property type="term" value="C:Ndc80 complex"/>
    <property type="evidence" value="ECO:0007669"/>
    <property type="project" value="TreeGrafter"/>
</dbReference>
<dbReference type="OrthoDB" id="3344830at2759"/>
<dbReference type="GO" id="GO:0005815">
    <property type="term" value="C:microtubule organizing center"/>
    <property type="evidence" value="ECO:0007669"/>
    <property type="project" value="UniProtKB-SubCell"/>
</dbReference>
<dbReference type="GO" id="GO:0007059">
    <property type="term" value="P:chromosome segregation"/>
    <property type="evidence" value="ECO:0007669"/>
    <property type="project" value="TreeGrafter"/>
</dbReference>
<dbReference type="InterPro" id="IPR038066">
    <property type="entry name" value="Spc24_Fungi_globular_sf"/>
</dbReference>
<dbReference type="PANTHER" id="PTHR22142">
    <property type="match status" value="1"/>
</dbReference>
<evidence type="ECO:0000256" key="1">
    <source>
        <dbReference type="ARBA" id="ARBA00004267"/>
    </source>
</evidence>
<evidence type="ECO:0000256" key="9">
    <source>
        <dbReference type="ARBA" id="ARBA00023306"/>
    </source>
</evidence>